<feature type="transmembrane region" description="Helical" evidence="6">
    <location>
        <begin position="120"/>
        <end position="137"/>
    </location>
</feature>
<feature type="transmembrane region" description="Helical" evidence="6">
    <location>
        <begin position="331"/>
        <end position="352"/>
    </location>
</feature>
<feature type="transmembrane region" description="Helical" evidence="6">
    <location>
        <begin position="359"/>
        <end position="377"/>
    </location>
</feature>
<protein>
    <submittedName>
        <fullName evidence="7">Oligosaccharide flippase family protein</fullName>
    </submittedName>
</protein>
<comment type="caution">
    <text evidence="7">The sequence shown here is derived from an EMBL/GenBank/DDBJ whole genome shotgun (WGS) entry which is preliminary data.</text>
</comment>
<evidence type="ECO:0000256" key="2">
    <source>
        <dbReference type="ARBA" id="ARBA00022475"/>
    </source>
</evidence>
<dbReference type="AlphaFoldDB" id="A0A9X1ZGM1"/>
<feature type="transmembrane region" description="Helical" evidence="6">
    <location>
        <begin position="389"/>
        <end position="408"/>
    </location>
</feature>
<dbReference type="PANTHER" id="PTHR30250:SF11">
    <property type="entry name" value="O-ANTIGEN TRANSPORTER-RELATED"/>
    <property type="match status" value="1"/>
</dbReference>
<evidence type="ECO:0000313" key="8">
    <source>
        <dbReference type="Proteomes" id="UP001139293"/>
    </source>
</evidence>
<accession>A0A9X1ZGM1</accession>
<dbReference type="Proteomes" id="UP001139293">
    <property type="component" value="Unassembled WGS sequence"/>
</dbReference>
<dbReference type="Pfam" id="PF01943">
    <property type="entry name" value="Polysacc_synt"/>
    <property type="match status" value="1"/>
</dbReference>
<dbReference type="RefSeq" id="WP_248950714.1">
    <property type="nucleotide sequence ID" value="NZ_JAKILB010000008.1"/>
</dbReference>
<evidence type="ECO:0000256" key="4">
    <source>
        <dbReference type="ARBA" id="ARBA00022989"/>
    </source>
</evidence>
<dbReference type="EMBL" id="JAKILB010000008">
    <property type="protein sequence ID" value="MCL1139590.1"/>
    <property type="molecule type" value="Genomic_DNA"/>
</dbReference>
<feature type="transmembrane region" description="Helical" evidence="6">
    <location>
        <begin position="180"/>
        <end position="200"/>
    </location>
</feature>
<comment type="subcellular location">
    <subcellularLocation>
        <location evidence="1">Cell membrane</location>
        <topology evidence="1">Multi-pass membrane protein</topology>
    </subcellularLocation>
</comment>
<feature type="transmembrane region" description="Helical" evidence="6">
    <location>
        <begin position="207"/>
        <end position="228"/>
    </location>
</feature>
<evidence type="ECO:0000313" key="7">
    <source>
        <dbReference type="EMBL" id="MCL1139590.1"/>
    </source>
</evidence>
<dbReference type="InterPro" id="IPR050833">
    <property type="entry name" value="Poly_Biosynth_Transport"/>
</dbReference>
<evidence type="ECO:0000256" key="3">
    <source>
        <dbReference type="ARBA" id="ARBA00022692"/>
    </source>
</evidence>
<feature type="transmembrane region" description="Helical" evidence="6">
    <location>
        <begin position="297"/>
        <end position="319"/>
    </location>
</feature>
<name>A0A9X1ZGM1_9GAMM</name>
<dbReference type="GO" id="GO:0005886">
    <property type="term" value="C:plasma membrane"/>
    <property type="evidence" value="ECO:0007669"/>
    <property type="project" value="UniProtKB-SubCell"/>
</dbReference>
<proteinExistence type="predicted"/>
<keyword evidence="2" id="KW-1003">Cell membrane</keyword>
<keyword evidence="3 6" id="KW-0812">Transmembrane</keyword>
<sequence>MIKNILKSSVIYTIGDFLVVAVSGIFLLPYYTRAMSISEYSVYSVFIAAIGLVTFIVHFGIVSTFSRMYFTKNSEKERNVYTGQLLIIHCFIVLFFVLFIYLIKGYILSEWLSSIKNDRYLYIIVAISSFSFVVAIYSGYLRVTEKPKLFILFQLSAVFLYVFFIFILRQLGFEALDAVIFALLISTTLMWLVSIYFLPFTLQLKGIVNVSIATMKFSLPILIAYLLYFCLNKYNVLFLQNHVDENQVAYFNFALQLSSILMIVAGAAGKAIQPALYKLPETQVIGTSINLARYYKLTIFTLFIVIFVFSERVILFFAPDDFLKSEDALRVLLISAFIYNFRSVEATLFLYFNKPKYTLYITSFSALIVVSFSAYFVPNFGVMASSYSILLGSITAMLTNVVLVNILLKRKECI</sequence>
<dbReference type="InterPro" id="IPR002797">
    <property type="entry name" value="Polysacc_synth"/>
</dbReference>
<evidence type="ECO:0000256" key="5">
    <source>
        <dbReference type="ARBA" id="ARBA00023136"/>
    </source>
</evidence>
<reference evidence="7" key="1">
    <citation type="submission" date="2022-01" db="EMBL/GenBank/DDBJ databases">
        <title>Whole genome-based taxonomy of the Shewanellaceae.</title>
        <authorList>
            <person name="Martin-Rodriguez A.J."/>
        </authorList>
    </citation>
    <scope>NUCLEOTIDE SEQUENCE</scope>
    <source>
        <strain evidence="7">KCTC 23973</strain>
    </source>
</reference>
<feature type="transmembrane region" description="Helical" evidence="6">
    <location>
        <begin position="248"/>
        <end position="268"/>
    </location>
</feature>
<keyword evidence="4 6" id="KW-1133">Transmembrane helix</keyword>
<evidence type="ECO:0000256" key="1">
    <source>
        <dbReference type="ARBA" id="ARBA00004651"/>
    </source>
</evidence>
<dbReference type="PANTHER" id="PTHR30250">
    <property type="entry name" value="PST FAMILY PREDICTED COLANIC ACID TRANSPORTER"/>
    <property type="match status" value="1"/>
</dbReference>
<keyword evidence="8" id="KW-1185">Reference proteome</keyword>
<organism evidence="7 8">
    <name type="scientific">Shewanella pneumatophori</name>
    <dbReference type="NCBI Taxonomy" id="314092"/>
    <lineage>
        <taxon>Bacteria</taxon>
        <taxon>Pseudomonadati</taxon>
        <taxon>Pseudomonadota</taxon>
        <taxon>Gammaproteobacteria</taxon>
        <taxon>Alteromonadales</taxon>
        <taxon>Shewanellaceae</taxon>
        <taxon>Shewanella</taxon>
    </lineage>
</organism>
<feature type="transmembrane region" description="Helical" evidence="6">
    <location>
        <begin position="43"/>
        <end position="65"/>
    </location>
</feature>
<gene>
    <name evidence="7" type="ORF">L2740_13660</name>
</gene>
<feature type="transmembrane region" description="Helical" evidence="6">
    <location>
        <begin position="149"/>
        <end position="168"/>
    </location>
</feature>
<keyword evidence="5 6" id="KW-0472">Membrane</keyword>
<evidence type="ECO:0000256" key="6">
    <source>
        <dbReference type="SAM" id="Phobius"/>
    </source>
</evidence>
<feature type="transmembrane region" description="Helical" evidence="6">
    <location>
        <begin position="12"/>
        <end position="31"/>
    </location>
</feature>
<feature type="transmembrane region" description="Helical" evidence="6">
    <location>
        <begin position="86"/>
        <end position="108"/>
    </location>
</feature>